<evidence type="ECO:0000313" key="2">
    <source>
        <dbReference type="EMBL" id="WNZ27698.1"/>
    </source>
</evidence>
<reference evidence="2" key="1">
    <citation type="submission" date="2020-05" db="EMBL/GenBank/DDBJ databases">
        <authorList>
            <person name="Zhu T."/>
            <person name="Keshari N."/>
            <person name="Lu X."/>
        </authorList>
    </citation>
    <scope>NUCLEOTIDE SEQUENCE</scope>
    <source>
        <strain evidence="2">NK1-12</strain>
    </source>
</reference>
<dbReference type="InterPro" id="IPR013767">
    <property type="entry name" value="PAS_fold"/>
</dbReference>
<sequence length="116" mass="13474">MKTIEQLKQETQVPVIVVDEQGFITYINQCFQETYLWDIELIGKTLLDVIPDSFHDAHNLGFSRFSMTEKSNILDHPINAKVITKDGRAVWSEHWLIAEQLEGTWWFGATLRPLDL</sequence>
<dbReference type="RefSeq" id="WP_316436140.1">
    <property type="nucleotide sequence ID" value="NZ_CP053587.1"/>
</dbReference>
<dbReference type="GO" id="GO:0006355">
    <property type="term" value="P:regulation of DNA-templated transcription"/>
    <property type="evidence" value="ECO:0007669"/>
    <property type="project" value="InterPro"/>
</dbReference>
<dbReference type="CDD" id="cd00130">
    <property type="entry name" value="PAS"/>
    <property type="match status" value="1"/>
</dbReference>
<dbReference type="InterPro" id="IPR035965">
    <property type="entry name" value="PAS-like_dom_sf"/>
</dbReference>
<evidence type="ECO:0000259" key="1">
    <source>
        <dbReference type="SMART" id="SM00091"/>
    </source>
</evidence>
<organism evidence="2">
    <name type="scientific">Leptolyngbya sp. NK1-12</name>
    <dbReference type="NCBI Taxonomy" id="2547451"/>
    <lineage>
        <taxon>Bacteria</taxon>
        <taxon>Bacillati</taxon>
        <taxon>Cyanobacteriota</taxon>
        <taxon>Cyanophyceae</taxon>
        <taxon>Leptolyngbyales</taxon>
        <taxon>Leptolyngbyaceae</taxon>
        <taxon>Leptolyngbya group</taxon>
        <taxon>Leptolyngbya</taxon>
    </lineage>
</organism>
<dbReference type="InterPro" id="IPR000014">
    <property type="entry name" value="PAS"/>
</dbReference>
<dbReference type="Pfam" id="PF00989">
    <property type="entry name" value="PAS"/>
    <property type="match status" value="1"/>
</dbReference>
<protein>
    <submittedName>
        <fullName evidence="2">PAS domain S-box protein</fullName>
    </submittedName>
</protein>
<dbReference type="Gene3D" id="3.30.450.20">
    <property type="entry name" value="PAS domain"/>
    <property type="match status" value="1"/>
</dbReference>
<gene>
    <name evidence="2" type="ORF">HJG54_33160</name>
</gene>
<name>A0AA96WLA3_9CYAN</name>
<feature type="domain" description="PAS" evidence="1">
    <location>
        <begin position="2"/>
        <end position="67"/>
    </location>
</feature>
<dbReference type="SMART" id="SM00091">
    <property type="entry name" value="PAS"/>
    <property type="match status" value="1"/>
</dbReference>
<dbReference type="NCBIfam" id="TIGR00229">
    <property type="entry name" value="sensory_box"/>
    <property type="match status" value="1"/>
</dbReference>
<dbReference type="AlphaFoldDB" id="A0AA96WLA3"/>
<dbReference type="SUPFAM" id="SSF55785">
    <property type="entry name" value="PYP-like sensor domain (PAS domain)"/>
    <property type="match status" value="1"/>
</dbReference>
<proteinExistence type="predicted"/>
<dbReference type="EMBL" id="CP053587">
    <property type="protein sequence ID" value="WNZ27698.1"/>
    <property type="molecule type" value="Genomic_DNA"/>
</dbReference>
<accession>A0AA96WLA3</accession>